<dbReference type="PANTHER" id="PTHR24346">
    <property type="entry name" value="MAP/MICROTUBULE AFFINITY-REGULATING KINASE"/>
    <property type="match status" value="1"/>
</dbReference>
<feature type="region of interest" description="Disordered" evidence="4">
    <location>
        <begin position="436"/>
        <end position="493"/>
    </location>
</feature>
<dbReference type="SUPFAM" id="SSF56112">
    <property type="entry name" value="Protein kinase-like (PK-like)"/>
    <property type="match status" value="1"/>
</dbReference>
<reference evidence="6 7" key="1">
    <citation type="submission" date="2016-03" db="EMBL/GenBank/DDBJ databases">
        <title>Comparative genomics of the ectomycorrhizal sister species Rhizopogon vinicolor and Rhizopogon vesiculosus (Basidiomycota: Boletales) reveals a divergence of the mating type B locus.</title>
        <authorList>
            <person name="Mujic A.B."/>
            <person name="Kuo A."/>
            <person name="Tritt A."/>
            <person name="Lipzen A."/>
            <person name="Chen C."/>
            <person name="Johnson J."/>
            <person name="Sharma A."/>
            <person name="Barry K."/>
            <person name="Grigoriev I.V."/>
            <person name="Spatafora J.W."/>
        </authorList>
    </citation>
    <scope>NUCLEOTIDE SEQUENCE [LARGE SCALE GENOMIC DNA]</scope>
    <source>
        <strain evidence="6 7">AM-OR11-056</strain>
    </source>
</reference>
<dbReference type="OrthoDB" id="193931at2759"/>
<dbReference type="PROSITE" id="PS00108">
    <property type="entry name" value="PROTEIN_KINASE_ST"/>
    <property type="match status" value="1"/>
</dbReference>
<dbReference type="PROSITE" id="PS00107">
    <property type="entry name" value="PROTEIN_KINASE_ATP"/>
    <property type="match status" value="1"/>
</dbReference>
<keyword evidence="1 3" id="KW-0547">Nucleotide-binding</keyword>
<dbReference type="PANTHER" id="PTHR24346:SF110">
    <property type="entry name" value="NON-SPECIFIC SERINE_THREONINE PROTEIN KINASE"/>
    <property type="match status" value="1"/>
</dbReference>
<feature type="compositionally biased region" description="Basic and acidic residues" evidence="4">
    <location>
        <begin position="707"/>
        <end position="716"/>
    </location>
</feature>
<feature type="domain" description="Protein kinase" evidence="5">
    <location>
        <begin position="47"/>
        <end position="313"/>
    </location>
</feature>
<proteinExistence type="predicted"/>
<feature type="binding site" evidence="3">
    <location>
        <position position="76"/>
    </location>
    <ligand>
        <name>ATP</name>
        <dbReference type="ChEBI" id="CHEBI:30616"/>
    </ligand>
</feature>
<keyword evidence="2 3" id="KW-0067">ATP-binding</keyword>
<dbReference type="GO" id="GO:0004674">
    <property type="term" value="F:protein serine/threonine kinase activity"/>
    <property type="evidence" value="ECO:0007669"/>
    <property type="project" value="TreeGrafter"/>
</dbReference>
<protein>
    <recommendedName>
        <fullName evidence="5">Protein kinase domain-containing protein</fullName>
    </recommendedName>
</protein>
<dbReference type="PROSITE" id="PS50011">
    <property type="entry name" value="PROTEIN_KINASE_DOM"/>
    <property type="match status" value="1"/>
</dbReference>
<evidence type="ECO:0000256" key="2">
    <source>
        <dbReference type="ARBA" id="ARBA00022840"/>
    </source>
</evidence>
<dbReference type="InterPro" id="IPR011009">
    <property type="entry name" value="Kinase-like_dom_sf"/>
</dbReference>
<accession>A0A1J8Q3Y3</accession>
<evidence type="ECO:0000259" key="5">
    <source>
        <dbReference type="PROSITE" id="PS50011"/>
    </source>
</evidence>
<dbReference type="Proteomes" id="UP000183567">
    <property type="component" value="Unassembled WGS sequence"/>
</dbReference>
<comment type="caution">
    <text evidence="6">The sequence shown here is derived from an EMBL/GenBank/DDBJ whole genome shotgun (WGS) entry which is preliminary data.</text>
</comment>
<dbReference type="FunFam" id="1.10.510.10:FF:000571">
    <property type="entry name" value="Maternal embryonic leucine zipper kinase"/>
    <property type="match status" value="1"/>
</dbReference>
<dbReference type="InterPro" id="IPR017441">
    <property type="entry name" value="Protein_kinase_ATP_BS"/>
</dbReference>
<dbReference type="InterPro" id="IPR008271">
    <property type="entry name" value="Ser/Thr_kinase_AS"/>
</dbReference>
<dbReference type="EMBL" id="LVVM01006306">
    <property type="protein sequence ID" value="OJA08417.1"/>
    <property type="molecule type" value="Genomic_DNA"/>
</dbReference>
<evidence type="ECO:0000256" key="4">
    <source>
        <dbReference type="SAM" id="MobiDB-lite"/>
    </source>
</evidence>
<organism evidence="6 7">
    <name type="scientific">Rhizopogon vesiculosus</name>
    <dbReference type="NCBI Taxonomy" id="180088"/>
    <lineage>
        <taxon>Eukaryota</taxon>
        <taxon>Fungi</taxon>
        <taxon>Dikarya</taxon>
        <taxon>Basidiomycota</taxon>
        <taxon>Agaricomycotina</taxon>
        <taxon>Agaricomycetes</taxon>
        <taxon>Agaricomycetidae</taxon>
        <taxon>Boletales</taxon>
        <taxon>Suillineae</taxon>
        <taxon>Rhizopogonaceae</taxon>
        <taxon>Rhizopogon</taxon>
    </lineage>
</organism>
<dbReference type="InterPro" id="IPR000719">
    <property type="entry name" value="Prot_kinase_dom"/>
</dbReference>
<gene>
    <name evidence="6" type="ORF">AZE42_00979</name>
</gene>
<evidence type="ECO:0000313" key="7">
    <source>
        <dbReference type="Proteomes" id="UP000183567"/>
    </source>
</evidence>
<feature type="region of interest" description="Disordered" evidence="4">
    <location>
        <begin position="707"/>
        <end position="739"/>
    </location>
</feature>
<dbReference type="Gene3D" id="1.10.510.10">
    <property type="entry name" value="Transferase(Phosphotransferase) domain 1"/>
    <property type="match status" value="1"/>
</dbReference>
<sequence>MASTLEQPPLAPPVKYTRHFGTRWEKEKAAAGRAFEFPEDPSYIGQWIIGECIGKGASGRVRIAKHRRTGQLAAVKIVPIYPVINPRASLATQKVRYEKQRLGIDREIIMMKLMNHPNILRIYDVFEGERELYLVLEYVEGGELFDFLVNCGRLRSLEALSFFKQIVYGLNYAHTFSIIHRDLKPENILIHSLNPPLIKIADWGMAAFAPPALQLDTSCGSPHYASPEIVNGVKYKGSASDIWSCGVILFALLAGRLPFDDKNLKTLLYKVKAGKYTLPDHIDPLAKDLITRMLVVDVNRRITIPEIMTHPWFNKPTPGIVYVPAPSVDKLALPLASPSCIDPDLLESLRVIWGKHGDIEKIRADLLSPAGEGTSAKAFYFLLQLYREQALKDHGIILDVDDTPVSSGVKVITKQYRSPPPKTRIEANTMAGNVHLQSSRDHPQRLSHTPSPQPSRLAFPSRDGALHGRPASPIGPRPPRVRPVSSRVREAPTRHMSMKVCHVTDPENVHPDLFRRTRASTASFYPRANQDPHSYLAHNQQMFQPLTVPTTLPMAARFPGAPAHPVINPCIVRPPVPISAIANERVSANSRDIEMQPATGSDMDWVNIHEWHNVIQGRDQAQTFHPPTQSYADIVADRHGYVSPRGPGADYGYHQTRGADKENQRYNFQRPCLESNAIKARGGIFGGRPNEGRVGREWRNTLHDAREVTKENEKKLRPPALDLHHPAQSSKRVLGPSVQNSSHAMPSILSFPVGEVKGWFSNLFNWKGHTYVLYSTDTMHSTRKETIRILERFGIIVGLEEMDRHAVLRCHMNELVDSPPASVAQKQVRFRVEFSQGQGQWSPQLGAAASPRSPGHHALGSMSPMLRHGSSKLSLGNEFACAAILVQEKGSTSSFRALCRCLREEWALDALRSPNVGAGPFVESQRFAT</sequence>
<evidence type="ECO:0000256" key="3">
    <source>
        <dbReference type="PROSITE-ProRule" id="PRU10141"/>
    </source>
</evidence>
<feature type="compositionally biased region" description="Polar residues" evidence="4">
    <location>
        <begin position="727"/>
        <end position="739"/>
    </location>
</feature>
<evidence type="ECO:0000313" key="6">
    <source>
        <dbReference type="EMBL" id="OJA08417.1"/>
    </source>
</evidence>
<evidence type="ECO:0000256" key="1">
    <source>
        <dbReference type="ARBA" id="ARBA00022741"/>
    </source>
</evidence>
<dbReference type="STRING" id="180088.A0A1J8Q3Y3"/>
<keyword evidence="7" id="KW-1185">Reference proteome</keyword>
<dbReference type="GO" id="GO:0005524">
    <property type="term" value="F:ATP binding"/>
    <property type="evidence" value="ECO:0007669"/>
    <property type="project" value="UniProtKB-UniRule"/>
</dbReference>
<dbReference type="Pfam" id="PF00069">
    <property type="entry name" value="Pkinase"/>
    <property type="match status" value="1"/>
</dbReference>
<dbReference type="GO" id="GO:0035556">
    <property type="term" value="P:intracellular signal transduction"/>
    <property type="evidence" value="ECO:0007669"/>
    <property type="project" value="TreeGrafter"/>
</dbReference>
<dbReference type="SMART" id="SM00220">
    <property type="entry name" value="S_TKc"/>
    <property type="match status" value="1"/>
</dbReference>
<dbReference type="AlphaFoldDB" id="A0A1J8Q3Y3"/>
<name>A0A1J8Q3Y3_9AGAM</name>
<dbReference type="GO" id="GO:0005737">
    <property type="term" value="C:cytoplasm"/>
    <property type="evidence" value="ECO:0007669"/>
    <property type="project" value="TreeGrafter"/>
</dbReference>